<dbReference type="AlphaFoldDB" id="B2T0X9"/>
<proteinExistence type="predicted"/>
<evidence type="ECO:0000313" key="7">
    <source>
        <dbReference type="EMBL" id="ACD14699.1"/>
    </source>
</evidence>
<feature type="transmembrane region" description="Helical" evidence="6">
    <location>
        <begin position="50"/>
        <end position="71"/>
    </location>
</feature>
<evidence type="ECO:0000256" key="4">
    <source>
        <dbReference type="ARBA" id="ARBA00022989"/>
    </source>
</evidence>
<dbReference type="PANTHER" id="PTHR30086:SF20">
    <property type="entry name" value="ARGININE EXPORTER PROTEIN ARGO-RELATED"/>
    <property type="match status" value="1"/>
</dbReference>
<keyword evidence="3 6" id="KW-0812">Transmembrane</keyword>
<evidence type="ECO:0000256" key="3">
    <source>
        <dbReference type="ARBA" id="ARBA00022692"/>
    </source>
</evidence>
<dbReference type="PANTHER" id="PTHR30086">
    <property type="entry name" value="ARGININE EXPORTER PROTEIN ARGO"/>
    <property type="match status" value="1"/>
</dbReference>
<keyword evidence="4 6" id="KW-1133">Transmembrane helix</keyword>
<comment type="subcellular location">
    <subcellularLocation>
        <location evidence="1">Cell membrane</location>
        <topology evidence="1">Multi-pass membrane protein</topology>
    </subcellularLocation>
</comment>
<organism evidence="7 8">
    <name type="scientific">Paraburkholderia phytofirmans (strain DSM 17436 / LMG 22146 / PsJN)</name>
    <name type="common">Burkholderia phytofirmans</name>
    <dbReference type="NCBI Taxonomy" id="398527"/>
    <lineage>
        <taxon>Bacteria</taxon>
        <taxon>Pseudomonadati</taxon>
        <taxon>Pseudomonadota</taxon>
        <taxon>Betaproteobacteria</taxon>
        <taxon>Burkholderiales</taxon>
        <taxon>Burkholderiaceae</taxon>
        <taxon>Paraburkholderia</taxon>
    </lineage>
</organism>
<feature type="transmembrane region" description="Helical" evidence="6">
    <location>
        <begin position="180"/>
        <end position="202"/>
    </location>
</feature>
<dbReference type="GO" id="GO:0005886">
    <property type="term" value="C:plasma membrane"/>
    <property type="evidence" value="ECO:0007669"/>
    <property type="project" value="UniProtKB-SubCell"/>
</dbReference>
<keyword evidence="5 6" id="KW-0472">Membrane</keyword>
<sequence precursor="true">MLLTAATDLKPVLSFSLASIALLASPGPATVALAASGASFGLRRSLKFYFGIVVGLIPAIALVAGGVFVALRAVPVVSSVLFAVSVAYILYLAVKIASAPPHSDPEEVASPGFLSGFILGITNVKAYAVFAALFGGFALGISDQWDVLIKAAICMAVIVVFDFLWLATGSNLRHFFTNPVLSRIVNTGLAALMLVMVVWSVWRS</sequence>
<dbReference type="Proteomes" id="UP000001739">
    <property type="component" value="Chromosome 1"/>
</dbReference>
<feature type="transmembrane region" description="Helical" evidence="6">
    <location>
        <begin position="147"/>
        <end position="168"/>
    </location>
</feature>
<dbReference type="KEGG" id="bpy:Bphyt_0272"/>
<reference evidence="7 8" key="1">
    <citation type="journal article" date="2011" name="J. Bacteriol.">
        <title>Complete genome sequence of the plant growth-promoting endophyte Burkholderia phytofirmans strain PsJN.</title>
        <authorList>
            <person name="Weilharter A."/>
            <person name="Mitter B."/>
            <person name="Shin M.V."/>
            <person name="Chain P.S."/>
            <person name="Nowak J."/>
            <person name="Sessitsch A."/>
        </authorList>
    </citation>
    <scope>NUCLEOTIDE SEQUENCE [LARGE SCALE GENOMIC DNA]</scope>
    <source>
        <strain evidence="8">DSM 17436 / LMG 22146 / PsJN</strain>
    </source>
</reference>
<accession>B2T0X9</accession>
<dbReference type="InterPro" id="IPR001123">
    <property type="entry name" value="LeuE-type"/>
</dbReference>
<evidence type="ECO:0000256" key="2">
    <source>
        <dbReference type="ARBA" id="ARBA00022475"/>
    </source>
</evidence>
<gene>
    <name evidence="7" type="ordered locus">Bphyt_0272</name>
</gene>
<dbReference type="STRING" id="398527.Bphyt_0272"/>
<dbReference type="EMBL" id="CP001052">
    <property type="protein sequence ID" value="ACD14699.1"/>
    <property type="molecule type" value="Genomic_DNA"/>
</dbReference>
<protein>
    <submittedName>
        <fullName evidence="7">Lysine exporter protein (LYSE/YGGA)</fullName>
    </submittedName>
</protein>
<evidence type="ECO:0000256" key="5">
    <source>
        <dbReference type="ARBA" id="ARBA00023136"/>
    </source>
</evidence>
<evidence type="ECO:0000256" key="6">
    <source>
        <dbReference type="SAM" id="Phobius"/>
    </source>
</evidence>
<dbReference type="RefSeq" id="WP_012431344.1">
    <property type="nucleotide sequence ID" value="NC_010681.1"/>
</dbReference>
<evidence type="ECO:0000256" key="1">
    <source>
        <dbReference type="ARBA" id="ARBA00004651"/>
    </source>
</evidence>
<dbReference type="GO" id="GO:0015171">
    <property type="term" value="F:amino acid transmembrane transporter activity"/>
    <property type="evidence" value="ECO:0007669"/>
    <property type="project" value="TreeGrafter"/>
</dbReference>
<feature type="transmembrane region" description="Helical" evidence="6">
    <location>
        <begin position="114"/>
        <end position="140"/>
    </location>
</feature>
<evidence type="ECO:0000313" key="8">
    <source>
        <dbReference type="Proteomes" id="UP000001739"/>
    </source>
</evidence>
<keyword evidence="2" id="KW-1003">Cell membrane</keyword>
<dbReference type="Pfam" id="PF01810">
    <property type="entry name" value="LysE"/>
    <property type="match status" value="1"/>
</dbReference>
<name>B2T0X9_PARPJ</name>
<dbReference type="eggNOG" id="COG1280">
    <property type="taxonomic scope" value="Bacteria"/>
</dbReference>
<feature type="transmembrane region" description="Helical" evidence="6">
    <location>
        <begin position="76"/>
        <end position="94"/>
    </location>
</feature>
<dbReference type="HOGENOM" id="CLU_079569_1_1_4"/>